<feature type="compositionally biased region" description="Basic and acidic residues" evidence="2">
    <location>
        <begin position="91"/>
        <end position="102"/>
    </location>
</feature>
<dbReference type="SMART" id="SM00945">
    <property type="entry name" value="ProQ"/>
    <property type="match status" value="1"/>
</dbReference>
<evidence type="ECO:0000256" key="1">
    <source>
        <dbReference type="ARBA" id="ARBA00022884"/>
    </source>
</evidence>
<evidence type="ECO:0000256" key="2">
    <source>
        <dbReference type="SAM" id="MobiDB-lite"/>
    </source>
</evidence>
<feature type="compositionally biased region" description="Low complexity" evidence="2">
    <location>
        <begin position="105"/>
        <end position="133"/>
    </location>
</feature>
<feature type="domain" description="ProQ/FinO" evidence="3">
    <location>
        <begin position="18"/>
        <end position="127"/>
    </location>
</feature>
<organism evidence="4 5">
    <name type="scientific">Silvimonas terrae</name>
    <dbReference type="NCBI Taxonomy" id="300266"/>
    <lineage>
        <taxon>Bacteria</taxon>
        <taxon>Pseudomonadati</taxon>
        <taxon>Pseudomonadota</taxon>
        <taxon>Betaproteobacteria</taxon>
        <taxon>Neisseriales</taxon>
        <taxon>Chitinibacteraceae</taxon>
        <taxon>Silvimonas</taxon>
    </lineage>
</organism>
<evidence type="ECO:0000313" key="4">
    <source>
        <dbReference type="EMBL" id="MBB5193521.1"/>
    </source>
</evidence>
<dbReference type="Proteomes" id="UP000543030">
    <property type="component" value="Unassembled WGS sequence"/>
</dbReference>
<dbReference type="InterPro" id="IPR036442">
    <property type="entry name" value="ProQ/FinO_sf"/>
</dbReference>
<gene>
    <name evidence="4" type="ORF">HNQ50_004278</name>
</gene>
<dbReference type="SUPFAM" id="SSF48657">
    <property type="entry name" value="FinO-like"/>
    <property type="match status" value="1"/>
</dbReference>
<dbReference type="RefSeq" id="WP_246428811.1">
    <property type="nucleotide sequence ID" value="NZ_JACHHN010000011.1"/>
</dbReference>
<feature type="region of interest" description="Disordered" evidence="2">
    <location>
        <begin position="86"/>
        <end position="141"/>
    </location>
</feature>
<dbReference type="AlphaFoldDB" id="A0A840RN64"/>
<accession>A0A840RN64</accession>
<reference evidence="4 5" key="1">
    <citation type="submission" date="2020-08" db="EMBL/GenBank/DDBJ databases">
        <title>Genomic Encyclopedia of Type Strains, Phase IV (KMG-IV): sequencing the most valuable type-strain genomes for metagenomic binning, comparative biology and taxonomic classification.</title>
        <authorList>
            <person name="Goeker M."/>
        </authorList>
    </citation>
    <scope>NUCLEOTIDE SEQUENCE [LARGE SCALE GENOMIC DNA]</scope>
    <source>
        <strain evidence="4 5">DSM 18233</strain>
    </source>
</reference>
<dbReference type="Pfam" id="PF04352">
    <property type="entry name" value="ProQ"/>
    <property type="match status" value="1"/>
</dbReference>
<dbReference type="GO" id="GO:0003723">
    <property type="term" value="F:RNA binding"/>
    <property type="evidence" value="ECO:0007669"/>
    <property type="project" value="UniProtKB-KW"/>
</dbReference>
<comment type="caution">
    <text evidence="4">The sequence shown here is derived from an EMBL/GenBank/DDBJ whole genome shotgun (WGS) entry which is preliminary data.</text>
</comment>
<keyword evidence="5" id="KW-1185">Reference proteome</keyword>
<name>A0A840RN64_9NEIS</name>
<dbReference type="Gene3D" id="1.10.1710.10">
    <property type="entry name" value="ProQ/FinO domain"/>
    <property type="match status" value="1"/>
</dbReference>
<sequence length="141" mass="15117">MSSSSLGDALQKAIGTQSKRKQLEMINEEMYRRFAVLRENRPLAIGTLDILVAALPHFDAIVVKRALSQHCARLTYQKQLARGGKRFNLKGKPDGEITDSEKQNAASIIQAAKPQAKAAKADAAAPAAQSNAATEGSTDQA</sequence>
<proteinExistence type="predicted"/>
<dbReference type="InterPro" id="IPR016103">
    <property type="entry name" value="ProQ/FinO"/>
</dbReference>
<dbReference type="EMBL" id="JACHHN010000011">
    <property type="protein sequence ID" value="MBB5193521.1"/>
    <property type="molecule type" value="Genomic_DNA"/>
</dbReference>
<keyword evidence="1" id="KW-0694">RNA-binding</keyword>
<protein>
    <submittedName>
        <fullName evidence="4">SRNA-binding protein</fullName>
    </submittedName>
</protein>
<evidence type="ECO:0000259" key="3">
    <source>
        <dbReference type="SMART" id="SM00945"/>
    </source>
</evidence>
<evidence type="ECO:0000313" key="5">
    <source>
        <dbReference type="Proteomes" id="UP000543030"/>
    </source>
</evidence>